<feature type="compositionally biased region" description="Polar residues" evidence="1">
    <location>
        <begin position="308"/>
        <end position="317"/>
    </location>
</feature>
<keyword evidence="2" id="KW-0812">Transmembrane</keyword>
<evidence type="ECO:0000256" key="1">
    <source>
        <dbReference type="SAM" id="MobiDB-lite"/>
    </source>
</evidence>
<dbReference type="Proteomes" id="UP001153620">
    <property type="component" value="Chromosome 2"/>
</dbReference>
<proteinExistence type="predicted"/>
<feature type="compositionally biased region" description="Low complexity" evidence="1">
    <location>
        <begin position="282"/>
        <end position="293"/>
    </location>
</feature>
<gene>
    <name evidence="3" type="ORF">CHIRRI_LOCUS5851</name>
</gene>
<protein>
    <submittedName>
        <fullName evidence="3">Uncharacterized protein</fullName>
    </submittedName>
</protein>
<feature type="transmembrane region" description="Helical" evidence="2">
    <location>
        <begin position="113"/>
        <end position="134"/>
    </location>
</feature>
<feature type="compositionally biased region" description="Polar residues" evidence="1">
    <location>
        <begin position="270"/>
        <end position="280"/>
    </location>
</feature>
<name>A0A9N9WSZ2_9DIPT</name>
<accession>A0A9N9WSZ2</accession>
<feature type="compositionally biased region" description="Basic and acidic residues" evidence="1">
    <location>
        <begin position="251"/>
        <end position="264"/>
    </location>
</feature>
<organism evidence="3 4">
    <name type="scientific">Chironomus riparius</name>
    <dbReference type="NCBI Taxonomy" id="315576"/>
    <lineage>
        <taxon>Eukaryota</taxon>
        <taxon>Metazoa</taxon>
        <taxon>Ecdysozoa</taxon>
        <taxon>Arthropoda</taxon>
        <taxon>Hexapoda</taxon>
        <taxon>Insecta</taxon>
        <taxon>Pterygota</taxon>
        <taxon>Neoptera</taxon>
        <taxon>Endopterygota</taxon>
        <taxon>Diptera</taxon>
        <taxon>Nematocera</taxon>
        <taxon>Chironomoidea</taxon>
        <taxon>Chironomidae</taxon>
        <taxon>Chironominae</taxon>
        <taxon>Chironomus</taxon>
    </lineage>
</organism>
<evidence type="ECO:0000256" key="2">
    <source>
        <dbReference type="SAM" id="Phobius"/>
    </source>
</evidence>
<keyword evidence="4" id="KW-1185">Reference proteome</keyword>
<reference evidence="3" key="1">
    <citation type="submission" date="2022-01" db="EMBL/GenBank/DDBJ databases">
        <authorList>
            <person name="King R."/>
        </authorList>
    </citation>
    <scope>NUCLEOTIDE SEQUENCE</scope>
</reference>
<feature type="transmembrane region" description="Helical" evidence="2">
    <location>
        <begin position="7"/>
        <end position="28"/>
    </location>
</feature>
<reference evidence="3" key="2">
    <citation type="submission" date="2022-10" db="EMBL/GenBank/DDBJ databases">
        <authorList>
            <consortium name="ENA_rothamsted_submissions"/>
            <consortium name="culmorum"/>
            <person name="King R."/>
        </authorList>
    </citation>
    <scope>NUCLEOTIDE SEQUENCE</scope>
</reference>
<dbReference type="EMBL" id="OU895878">
    <property type="protein sequence ID" value="CAG9802946.1"/>
    <property type="molecule type" value="Genomic_DNA"/>
</dbReference>
<evidence type="ECO:0000313" key="3">
    <source>
        <dbReference type="EMBL" id="CAG9802946.1"/>
    </source>
</evidence>
<keyword evidence="2" id="KW-1133">Transmembrane helix</keyword>
<dbReference type="OrthoDB" id="7791663at2759"/>
<feature type="compositionally biased region" description="Basic and acidic residues" evidence="1">
    <location>
        <begin position="172"/>
        <end position="201"/>
    </location>
</feature>
<dbReference type="AlphaFoldDB" id="A0A9N9WSZ2"/>
<keyword evidence="2" id="KW-0472">Membrane</keyword>
<sequence length="323" mass="36218">MWSEQQVAVVISFIVTNCFIQISCNIISNTSSVELIDNIVVIDSNNNHHDKSEKYIEVEVPSKLSNSVEVSNNYDYFDCSCSADDQDCILKCLSEDNKDDGIGNMFLLTAGEVLLGTAIIMGLSALVTLLLRACTRTRMPRNGRDIPDMLDAFDRNGNRASLTSLQQTVMSKLRDRPPRYETRHNYEYRRRDDSDGDRNIEQTHQATSIRNVAVLNPNANRINEPPPPYETAEDANSVHELPPAYTINLSSHDDGSNRGGENRTECVGGITNQSFTCDENQQQEQQQSQRQGQTTGGNENTRNEGDIRNNSITNRTCDNVLYI</sequence>
<evidence type="ECO:0000313" key="4">
    <source>
        <dbReference type="Proteomes" id="UP001153620"/>
    </source>
</evidence>
<feature type="region of interest" description="Disordered" evidence="1">
    <location>
        <begin position="170"/>
        <end position="323"/>
    </location>
</feature>